<feature type="binding site" evidence="1">
    <location>
        <position position="137"/>
    </location>
    <ligand>
        <name>Mn(2+)</name>
        <dbReference type="ChEBI" id="CHEBI:29035"/>
        <label>2</label>
    </ligand>
</feature>
<dbReference type="InterPro" id="IPR002933">
    <property type="entry name" value="Peptidase_M20"/>
</dbReference>
<evidence type="ECO:0000256" key="1">
    <source>
        <dbReference type="PIRSR" id="PIRSR005962-1"/>
    </source>
</evidence>
<dbReference type="InterPro" id="IPR036264">
    <property type="entry name" value="Bact_exopeptidase_dim_dom"/>
</dbReference>
<dbReference type="SUPFAM" id="SSF53187">
    <property type="entry name" value="Zn-dependent exopeptidases"/>
    <property type="match status" value="1"/>
</dbReference>
<gene>
    <name evidence="3" type="ORF">DWW02_19445</name>
</gene>
<organism evidence="3 4">
    <name type="scientific">Enterocloster bolteae</name>
    <dbReference type="NCBI Taxonomy" id="208479"/>
    <lineage>
        <taxon>Bacteria</taxon>
        <taxon>Bacillati</taxon>
        <taxon>Bacillota</taxon>
        <taxon>Clostridia</taxon>
        <taxon>Lachnospirales</taxon>
        <taxon>Lachnospiraceae</taxon>
        <taxon>Enterocloster</taxon>
    </lineage>
</organism>
<dbReference type="RefSeq" id="WP_118019176.1">
    <property type="nucleotide sequence ID" value="NZ_CAUHGS010000008.1"/>
</dbReference>
<dbReference type="NCBIfam" id="TIGR01891">
    <property type="entry name" value="amidohydrolases"/>
    <property type="match status" value="1"/>
</dbReference>
<keyword evidence="1" id="KW-0464">Manganese</keyword>
<dbReference type="Pfam" id="PF01546">
    <property type="entry name" value="Peptidase_M20"/>
    <property type="match status" value="1"/>
</dbReference>
<accession>A0A412Z2T1</accession>
<comment type="cofactor">
    <cofactor evidence="1">
        <name>Mn(2+)</name>
        <dbReference type="ChEBI" id="CHEBI:29035"/>
    </cofactor>
    <text evidence="1">The Mn(2+) ion enhances activity.</text>
</comment>
<feature type="binding site" evidence="1">
    <location>
        <position position="163"/>
    </location>
    <ligand>
        <name>Mn(2+)</name>
        <dbReference type="ChEBI" id="CHEBI:29035"/>
        <label>2</label>
    </ligand>
</feature>
<dbReference type="PANTHER" id="PTHR11014:SF63">
    <property type="entry name" value="METALLOPEPTIDASE, PUTATIVE (AFU_ORTHOLOGUE AFUA_6G09600)-RELATED"/>
    <property type="match status" value="1"/>
</dbReference>
<name>A0A412Z2T1_9FIRM</name>
<evidence type="ECO:0000313" key="3">
    <source>
        <dbReference type="EMBL" id="RGV74163.1"/>
    </source>
</evidence>
<keyword evidence="3" id="KW-0378">Hydrolase</keyword>
<dbReference type="CDD" id="cd03886">
    <property type="entry name" value="M20_Acy1"/>
    <property type="match status" value="1"/>
</dbReference>
<dbReference type="Proteomes" id="UP000284543">
    <property type="component" value="Unassembled WGS sequence"/>
</dbReference>
<dbReference type="SUPFAM" id="SSF55031">
    <property type="entry name" value="Bacterial exopeptidase dimerisation domain"/>
    <property type="match status" value="1"/>
</dbReference>
<dbReference type="InterPro" id="IPR017439">
    <property type="entry name" value="Amidohydrolase"/>
</dbReference>
<dbReference type="Pfam" id="PF07687">
    <property type="entry name" value="M20_dimer"/>
    <property type="match status" value="1"/>
</dbReference>
<dbReference type="PIRSF" id="PIRSF005962">
    <property type="entry name" value="Pept_M20D_amidohydro"/>
    <property type="match status" value="1"/>
</dbReference>
<proteinExistence type="predicted"/>
<feature type="binding site" evidence="1">
    <location>
        <position position="103"/>
    </location>
    <ligand>
        <name>Mn(2+)</name>
        <dbReference type="ChEBI" id="CHEBI:29035"/>
        <label>2</label>
    </ligand>
</feature>
<dbReference type="PANTHER" id="PTHR11014">
    <property type="entry name" value="PEPTIDASE M20 FAMILY MEMBER"/>
    <property type="match status" value="1"/>
</dbReference>
<evidence type="ECO:0000313" key="4">
    <source>
        <dbReference type="Proteomes" id="UP000284543"/>
    </source>
</evidence>
<comment type="caution">
    <text evidence="3">The sequence shown here is derived from an EMBL/GenBank/DDBJ whole genome shotgun (WGS) entry which is preliminary data.</text>
</comment>
<keyword evidence="1" id="KW-0479">Metal-binding</keyword>
<dbReference type="InterPro" id="IPR011650">
    <property type="entry name" value="Peptidase_M20_dimer"/>
</dbReference>
<dbReference type="Gene3D" id="3.40.630.10">
    <property type="entry name" value="Zn peptidases"/>
    <property type="match status" value="1"/>
</dbReference>
<protein>
    <submittedName>
        <fullName evidence="3">Amidohydrolase</fullName>
    </submittedName>
</protein>
<dbReference type="GO" id="GO:0046872">
    <property type="term" value="F:metal ion binding"/>
    <property type="evidence" value="ECO:0007669"/>
    <property type="project" value="UniProtKB-KW"/>
</dbReference>
<dbReference type="AlphaFoldDB" id="A0A412Z2T1"/>
<dbReference type="Gene3D" id="3.30.70.360">
    <property type="match status" value="1"/>
</dbReference>
<reference evidence="3 4" key="1">
    <citation type="submission" date="2018-08" db="EMBL/GenBank/DDBJ databases">
        <title>A genome reference for cultivated species of the human gut microbiota.</title>
        <authorList>
            <person name="Zou Y."/>
            <person name="Xue W."/>
            <person name="Luo G."/>
        </authorList>
    </citation>
    <scope>NUCLEOTIDE SEQUENCE [LARGE SCALE GENOMIC DNA]</scope>
    <source>
        <strain evidence="3 4">AF14-18</strain>
    </source>
</reference>
<dbReference type="EMBL" id="QRZM01000008">
    <property type="protein sequence ID" value="RGV74163.1"/>
    <property type="molecule type" value="Genomic_DNA"/>
</dbReference>
<feature type="domain" description="Peptidase M20 dimerisation" evidence="2">
    <location>
        <begin position="189"/>
        <end position="284"/>
    </location>
</feature>
<dbReference type="GO" id="GO:0016787">
    <property type="term" value="F:hydrolase activity"/>
    <property type="evidence" value="ECO:0007669"/>
    <property type="project" value="UniProtKB-KW"/>
</dbReference>
<evidence type="ECO:0000259" key="2">
    <source>
        <dbReference type="Pfam" id="PF07687"/>
    </source>
</evidence>
<feature type="binding site" evidence="1">
    <location>
        <position position="365"/>
    </location>
    <ligand>
        <name>Mn(2+)</name>
        <dbReference type="ChEBI" id="CHEBI:29035"/>
        <label>2</label>
    </ligand>
</feature>
<sequence>MVDFLKEAEGIEQEVIGWRRHVHQYPELLMDLPETAAFVERELRNMGYEPEYICQSGIVAVLDSQKPGKTLLLRADMDALPIGEESGLEYASKHPGISHACGHDTHIAMLLGAAKLLMKHKDLLRGKVKFMFQPGEEGGGGARTMVEAGVLRSPDVDACMAFHQVVARDHVPTGIIGYTRGPMMASADMFRITVRGKSAHGASPESGVNPVQILCQIYNGLQSIECSEKPRGSALALTIGQISAGRAGNVIPEQGFMCGSIRAYEENVRSLAKRRLREISEQTAAMYGGRAEVEFPSELPATVNDLQVGDEMFGYVKELVGEEGTMMLPQIMGGEDFAEVLKEAPGVLFRVSLGDKQEGYPYISHNSKVIFNESGMKHAVAAFAHCAVRWLNAH</sequence>
<feature type="binding site" evidence="1">
    <location>
        <position position="101"/>
    </location>
    <ligand>
        <name>Mn(2+)</name>
        <dbReference type="ChEBI" id="CHEBI:29035"/>
        <label>2</label>
    </ligand>
</feature>